<proteinExistence type="predicted"/>
<reference evidence="3" key="1">
    <citation type="journal article" date="2017" name="Nat. Commun.">
        <title>The North American bullfrog draft genome provides insight into hormonal regulation of long noncoding RNA.</title>
        <authorList>
            <person name="Hammond S.A."/>
            <person name="Warren R.L."/>
            <person name="Vandervalk B.P."/>
            <person name="Kucuk E."/>
            <person name="Khan H."/>
            <person name="Gibb E.A."/>
            <person name="Pandoh P."/>
            <person name="Kirk H."/>
            <person name="Zhao Y."/>
            <person name="Jones M."/>
            <person name="Mungall A.J."/>
            <person name="Coope R."/>
            <person name="Pleasance S."/>
            <person name="Moore R.A."/>
            <person name="Holt R.A."/>
            <person name="Round J.M."/>
            <person name="Ohora S."/>
            <person name="Walle B.V."/>
            <person name="Veldhoen N."/>
            <person name="Helbing C.C."/>
            <person name="Birol I."/>
        </authorList>
    </citation>
    <scope>NUCLEOTIDE SEQUENCE [LARGE SCALE GENOMIC DNA]</scope>
</reference>
<feature type="region of interest" description="Disordered" evidence="1">
    <location>
        <begin position="88"/>
        <end position="139"/>
    </location>
</feature>
<dbReference type="OrthoDB" id="10063592at2759"/>
<dbReference type="GO" id="GO:0034334">
    <property type="term" value="P:adherens junction maintenance"/>
    <property type="evidence" value="ECO:0007669"/>
    <property type="project" value="TreeGrafter"/>
</dbReference>
<organism evidence="2 3">
    <name type="scientific">Aquarana catesbeiana</name>
    <name type="common">American bullfrog</name>
    <name type="synonym">Rana catesbeiana</name>
    <dbReference type="NCBI Taxonomy" id="8400"/>
    <lineage>
        <taxon>Eukaryota</taxon>
        <taxon>Metazoa</taxon>
        <taxon>Chordata</taxon>
        <taxon>Craniata</taxon>
        <taxon>Vertebrata</taxon>
        <taxon>Euteleostomi</taxon>
        <taxon>Amphibia</taxon>
        <taxon>Batrachia</taxon>
        <taxon>Anura</taxon>
        <taxon>Neobatrachia</taxon>
        <taxon>Ranoidea</taxon>
        <taxon>Ranidae</taxon>
        <taxon>Aquarana</taxon>
    </lineage>
</organism>
<sequence length="350" mass="39208">MEESVSRQVRQQRKAALKTSEQKLRFLENRLIQEQSQENLHMDDSSSASESSSLSDVATLGEDDSLQRVQVNRPMRPQTLEGLCLVRTEDENDKSPIQNSPWRESSLDLPYDKNQRRSCNSQGNSSNSSPAVTPVSEESFTESVNNLNLAHLGLQDSPERSNKRLVSYSVRVHSVPEDSDIRGRTMCRRATSFNNSQNNTLSTLSLSNPIYISSNPLYTSNSSESLSESSNPQPSYNLAYCPLTPKSNALLVTRAPSVREHNVIYGPSKSVVTEELRGWHARAQMRGSDAIRPRSLDRKGAVRIRRGISWSHALGSQKTQKAPFHVLRRTAEGAPLQWYDPEEAQIISQV</sequence>
<dbReference type="EMBL" id="KV954591">
    <property type="protein sequence ID" value="PIO24742.1"/>
    <property type="molecule type" value="Genomic_DNA"/>
</dbReference>
<dbReference type="InterPro" id="IPR043447">
    <property type="entry name" value="CCDC120/INAVA"/>
</dbReference>
<keyword evidence="3" id="KW-1185">Reference proteome</keyword>
<dbReference type="PANTHER" id="PTHR16093">
    <property type="entry name" value="COILED-COIL DOMAIN-CONTAINING PROTEIN 120 FAMILY MEMBER"/>
    <property type="match status" value="1"/>
</dbReference>
<dbReference type="GO" id="GO:0031398">
    <property type="term" value="P:positive regulation of protein ubiquitination"/>
    <property type="evidence" value="ECO:0007669"/>
    <property type="project" value="TreeGrafter"/>
</dbReference>
<feature type="compositionally biased region" description="Low complexity" evidence="1">
    <location>
        <begin position="45"/>
        <end position="56"/>
    </location>
</feature>
<evidence type="ECO:0000313" key="3">
    <source>
        <dbReference type="Proteomes" id="UP000228934"/>
    </source>
</evidence>
<dbReference type="AlphaFoldDB" id="A0A2G9RA43"/>
<gene>
    <name evidence="2" type="ORF">AB205_0072710</name>
</gene>
<accession>A0A2G9RA43</accession>
<name>A0A2G9RA43_AQUCT</name>
<dbReference type="Proteomes" id="UP000228934">
    <property type="component" value="Unassembled WGS sequence"/>
</dbReference>
<feature type="compositionally biased region" description="Low complexity" evidence="1">
    <location>
        <begin position="117"/>
        <end position="129"/>
    </location>
</feature>
<evidence type="ECO:0008006" key="4">
    <source>
        <dbReference type="Google" id="ProtNLM"/>
    </source>
</evidence>
<evidence type="ECO:0000256" key="1">
    <source>
        <dbReference type="SAM" id="MobiDB-lite"/>
    </source>
</evidence>
<evidence type="ECO:0000313" key="2">
    <source>
        <dbReference type="EMBL" id="PIO24742.1"/>
    </source>
</evidence>
<feature type="region of interest" description="Disordered" evidence="1">
    <location>
        <begin position="35"/>
        <end position="75"/>
    </location>
</feature>
<dbReference type="PANTHER" id="PTHR16093:SF4">
    <property type="entry name" value="INNATE IMMUNITY ACTIVATOR PROTEIN"/>
    <property type="match status" value="1"/>
</dbReference>
<feature type="region of interest" description="Disordered" evidence="1">
    <location>
        <begin position="1"/>
        <end position="20"/>
    </location>
</feature>
<protein>
    <recommendedName>
        <fullName evidence="4">Cytohesin Ubiquitin Protein Inducing domain-containing protein</fullName>
    </recommendedName>
</protein>